<evidence type="ECO:0000259" key="7">
    <source>
        <dbReference type="PROSITE" id="PS50048"/>
    </source>
</evidence>
<evidence type="ECO:0000313" key="8">
    <source>
        <dbReference type="EMBL" id="EED13282.1"/>
    </source>
</evidence>
<evidence type="ECO:0000256" key="5">
    <source>
        <dbReference type="ARBA" id="ARBA00023163"/>
    </source>
</evidence>
<dbReference type="GO" id="GO:0003677">
    <property type="term" value="F:DNA binding"/>
    <property type="evidence" value="ECO:0007669"/>
    <property type="project" value="UniProtKB-KW"/>
</dbReference>
<dbReference type="OrthoDB" id="4227208at2759"/>
<comment type="subcellular location">
    <subcellularLocation>
        <location evidence="1">Nucleus</location>
    </subcellularLocation>
</comment>
<evidence type="ECO:0000256" key="4">
    <source>
        <dbReference type="ARBA" id="ARBA00023125"/>
    </source>
</evidence>
<dbReference type="InParanoid" id="B8MRU8"/>
<dbReference type="EMBL" id="EQ962659">
    <property type="protein sequence ID" value="EED13282.1"/>
    <property type="molecule type" value="Genomic_DNA"/>
</dbReference>
<dbReference type="Pfam" id="PF00172">
    <property type="entry name" value="Zn_clus"/>
    <property type="match status" value="1"/>
</dbReference>
<dbReference type="InterPro" id="IPR050815">
    <property type="entry name" value="TF_fung"/>
</dbReference>
<dbReference type="GeneID" id="8108907"/>
<dbReference type="HOGENOM" id="CLU_023880_2_0_1"/>
<dbReference type="InterPro" id="IPR001138">
    <property type="entry name" value="Zn2Cys6_DnaBD"/>
</dbReference>
<evidence type="ECO:0000256" key="2">
    <source>
        <dbReference type="ARBA" id="ARBA00022723"/>
    </source>
</evidence>
<name>B8MRU8_TALSN</name>
<keyword evidence="9" id="KW-1185">Reference proteome</keyword>
<keyword evidence="6" id="KW-0539">Nucleus</keyword>
<dbReference type="Proteomes" id="UP000001745">
    <property type="component" value="Unassembled WGS sequence"/>
</dbReference>
<dbReference type="PANTHER" id="PTHR47338">
    <property type="entry name" value="ZN(II)2CYS6 TRANSCRIPTION FACTOR (EUROFUNG)-RELATED"/>
    <property type="match status" value="1"/>
</dbReference>
<evidence type="ECO:0000256" key="3">
    <source>
        <dbReference type="ARBA" id="ARBA00023015"/>
    </source>
</evidence>
<dbReference type="GO" id="GO:0000981">
    <property type="term" value="F:DNA-binding transcription factor activity, RNA polymerase II-specific"/>
    <property type="evidence" value="ECO:0007669"/>
    <property type="project" value="InterPro"/>
</dbReference>
<dbReference type="InterPro" id="IPR036864">
    <property type="entry name" value="Zn2-C6_fun-type_DNA-bd_sf"/>
</dbReference>
<evidence type="ECO:0000256" key="6">
    <source>
        <dbReference type="ARBA" id="ARBA00023242"/>
    </source>
</evidence>
<gene>
    <name evidence="8" type="ORF">TSTA_057710</name>
</gene>
<protein>
    <recommendedName>
        <fullName evidence="7">Zn(2)-C6 fungal-type domain-containing protein</fullName>
    </recommendedName>
</protein>
<dbReference type="RefSeq" id="XP_002487393.1">
    <property type="nucleotide sequence ID" value="XM_002487348.1"/>
</dbReference>
<dbReference type="GO" id="GO:0005634">
    <property type="term" value="C:nucleus"/>
    <property type="evidence" value="ECO:0007669"/>
    <property type="project" value="UniProtKB-SubCell"/>
</dbReference>
<reference evidence="9" key="1">
    <citation type="journal article" date="2015" name="Genome Announc.">
        <title>Genome sequence of the AIDS-associated pathogen Penicillium marneffei (ATCC18224) and its near taxonomic relative Talaromyces stipitatus (ATCC10500).</title>
        <authorList>
            <person name="Nierman W.C."/>
            <person name="Fedorova-Abrams N.D."/>
            <person name="Andrianopoulos A."/>
        </authorList>
    </citation>
    <scope>NUCLEOTIDE SEQUENCE [LARGE SCALE GENOMIC DNA]</scope>
    <source>
        <strain evidence="9">ATCC 10500 / CBS 375.48 / QM 6759 / NRRL 1006</strain>
    </source>
</reference>
<evidence type="ECO:0000313" key="9">
    <source>
        <dbReference type="Proteomes" id="UP000001745"/>
    </source>
</evidence>
<dbReference type="CDD" id="cd12148">
    <property type="entry name" value="fungal_TF_MHR"/>
    <property type="match status" value="1"/>
</dbReference>
<keyword evidence="4" id="KW-0238">DNA-binding</keyword>
<dbReference type="PhylomeDB" id="B8MRU8"/>
<feature type="domain" description="Zn(2)-C6 fungal-type" evidence="7">
    <location>
        <begin position="15"/>
        <end position="45"/>
    </location>
</feature>
<keyword evidence="5" id="KW-0804">Transcription</keyword>
<proteinExistence type="predicted"/>
<dbReference type="Gene3D" id="4.10.240.10">
    <property type="entry name" value="Zn(2)-C6 fungal-type DNA-binding domain"/>
    <property type="match status" value="1"/>
</dbReference>
<dbReference type="VEuPathDB" id="FungiDB:TSTA_057710"/>
<dbReference type="STRING" id="441959.B8MRU8"/>
<dbReference type="CDD" id="cd00067">
    <property type="entry name" value="GAL4"/>
    <property type="match status" value="1"/>
</dbReference>
<dbReference type="PROSITE" id="PS50048">
    <property type="entry name" value="ZN2_CY6_FUNGAL_2"/>
    <property type="match status" value="1"/>
</dbReference>
<dbReference type="PANTHER" id="PTHR47338:SF20">
    <property type="entry name" value="ZN(II)2CYS6 TRANSCRIPTION FACTOR (EUROFUNG)"/>
    <property type="match status" value="1"/>
</dbReference>
<dbReference type="GO" id="GO:0008270">
    <property type="term" value="F:zinc ion binding"/>
    <property type="evidence" value="ECO:0007669"/>
    <property type="project" value="InterPro"/>
</dbReference>
<dbReference type="OMA" id="NCLYEAA"/>
<dbReference type="SUPFAM" id="SSF57701">
    <property type="entry name" value="Zn2/Cys6 DNA-binding domain"/>
    <property type="match status" value="1"/>
</dbReference>
<keyword evidence="2" id="KW-0479">Metal-binding</keyword>
<dbReference type="AlphaFoldDB" id="B8MRU8"/>
<organism evidence="8 9">
    <name type="scientific">Talaromyces stipitatus (strain ATCC 10500 / CBS 375.48 / QM 6759 / NRRL 1006)</name>
    <name type="common">Penicillium stipitatum</name>
    <dbReference type="NCBI Taxonomy" id="441959"/>
    <lineage>
        <taxon>Eukaryota</taxon>
        <taxon>Fungi</taxon>
        <taxon>Dikarya</taxon>
        <taxon>Ascomycota</taxon>
        <taxon>Pezizomycotina</taxon>
        <taxon>Eurotiomycetes</taxon>
        <taxon>Eurotiomycetidae</taxon>
        <taxon>Eurotiales</taxon>
        <taxon>Trichocomaceae</taxon>
        <taxon>Talaromyces</taxon>
        <taxon>Talaromyces sect. Talaromyces</taxon>
    </lineage>
</organism>
<accession>B8MRU8</accession>
<sequence length="461" mass="51030">MSANVDSHGRLARQSCIQCYTQKRKCSRQIPQCELCLKKSKQCQYFSERLEGRFDITARDSLSSNTLQGVSHNSLSTLFFLETWLFRNRGLSMATPQARIPMEFWHAIHSGSDTFSQHLDRYFALVLWTSIQNEDFPEGATVDPSLVLLMLVIRLLSTTASQSPPGTGELYAQVKRCYSLIESRGISTPRVLQAALLMAYWEIGSGVYPAAFLSVGLCARLGHALGIHRQREAPQMFPNSGSWVEMEELRREPSVSPSLAVSGDVSYAISSFARLCQASDLLSRVLRHVNEKPSDIQYWYKEGIRLHHLLDAFATGLTLESSQIETNSILIGDTSIYLAVGVVYSAQMLLYDMHTCADFDHLSGVGIPEQLEMQAIALAGVKVVCTAVSNFARGMRAGGASGAAGMSPLVINCLYEAAKYYFWYYREANKPELLHEMTGITLALQAIAGTWAVAGMIALSY</sequence>
<keyword evidence="3" id="KW-0805">Transcription regulation</keyword>
<evidence type="ECO:0000256" key="1">
    <source>
        <dbReference type="ARBA" id="ARBA00004123"/>
    </source>
</evidence>
<dbReference type="eggNOG" id="ENOG502SID0">
    <property type="taxonomic scope" value="Eukaryota"/>
</dbReference>